<evidence type="ECO:0000259" key="8">
    <source>
        <dbReference type="PROSITE" id="PS50113"/>
    </source>
</evidence>
<feature type="domain" description="HAMP" evidence="9">
    <location>
        <begin position="402"/>
        <end position="454"/>
    </location>
</feature>
<dbReference type="PROSITE" id="PS50885">
    <property type="entry name" value="HAMP"/>
    <property type="match status" value="1"/>
</dbReference>
<dbReference type="PROSITE" id="PS50112">
    <property type="entry name" value="PAS"/>
    <property type="match status" value="1"/>
</dbReference>
<dbReference type="InterPro" id="IPR004090">
    <property type="entry name" value="Chemotax_Me-accpt_rcpt"/>
</dbReference>
<dbReference type="Pfam" id="PF08447">
    <property type="entry name" value="PAS_3"/>
    <property type="match status" value="3"/>
</dbReference>
<dbReference type="InterPro" id="IPR013655">
    <property type="entry name" value="PAS_fold_3"/>
</dbReference>
<feature type="domain" description="PAC" evidence="8">
    <location>
        <begin position="361"/>
        <end position="413"/>
    </location>
</feature>
<dbReference type="Pfam" id="PF18947">
    <property type="entry name" value="HAMP_2"/>
    <property type="match status" value="1"/>
</dbReference>
<dbReference type="NCBIfam" id="TIGR00229">
    <property type="entry name" value="sensory_box"/>
    <property type="match status" value="3"/>
</dbReference>
<gene>
    <name evidence="10" type="ORF">DFR24_4387</name>
</gene>
<protein>
    <submittedName>
        <fullName evidence="10">Methyl-accepting chemotaxis protein</fullName>
    </submittedName>
</protein>
<feature type="compositionally biased region" description="Basic residues" evidence="5">
    <location>
        <begin position="1"/>
        <end position="18"/>
    </location>
</feature>
<dbReference type="PANTHER" id="PTHR24422:SF10">
    <property type="entry name" value="CHEMOTAXIS PROTEIN METHYLTRANSFERASE 2"/>
    <property type="match status" value="1"/>
</dbReference>
<dbReference type="GO" id="GO:0006935">
    <property type="term" value="P:chemotaxis"/>
    <property type="evidence" value="ECO:0007669"/>
    <property type="project" value="InterPro"/>
</dbReference>
<evidence type="ECO:0000256" key="1">
    <source>
        <dbReference type="ARBA" id="ARBA00023224"/>
    </source>
</evidence>
<dbReference type="GO" id="GO:0004888">
    <property type="term" value="F:transmembrane signaling receptor activity"/>
    <property type="evidence" value="ECO:0007669"/>
    <property type="project" value="InterPro"/>
</dbReference>
<dbReference type="InterPro" id="IPR000014">
    <property type="entry name" value="PAS"/>
</dbReference>
<keyword evidence="4" id="KW-0175">Coiled coil</keyword>
<comment type="similarity">
    <text evidence="2">Belongs to the methyl-accepting chemotaxis (MCP) protein family.</text>
</comment>
<dbReference type="AlphaFoldDB" id="A0A4R7NYK2"/>
<dbReference type="InterPro" id="IPR050903">
    <property type="entry name" value="Bact_Chemotaxis_MeTrfase"/>
</dbReference>
<dbReference type="SUPFAM" id="SSF55785">
    <property type="entry name" value="PYP-like sensor domain (PAS domain)"/>
    <property type="match status" value="3"/>
</dbReference>
<evidence type="ECO:0000259" key="7">
    <source>
        <dbReference type="PROSITE" id="PS50112"/>
    </source>
</evidence>
<dbReference type="InterPro" id="IPR001610">
    <property type="entry name" value="PAC"/>
</dbReference>
<organism evidence="10 11">
    <name type="scientific">Panacagrimonas perspica</name>
    <dbReference type="NCBI Taxonomy" id="381431"/>
    <lineage>
        <taxon>Bacteria</taxon>
        <taxon>Pseudomonadati</taxon>
        <taxon>Pseudomonadota</taxon>
        <taxon>Gammaproteobacteria</taxon>
        <taxon>Nevskiales</taxon>
        <taxon>Nevskiaceae</taxon>
        <taxon>Panacagrimonas</taxon>
    </lineage>
</organism>
<dbReference type="Gene3D" id="3.30.450.20">
    <property type="entry name" value="PAS domain"/>
    <property type="match status" value="3"/>
</dbReference>
<feature type="domain" description="Methyl-accepting transducer" evidence="6">
    <location>
        <begin position="459"/>
        <end position="561"/>
    </location>
</feature>
<dbReference type="InterPro" id="IPR035965">
    <property type="entry name" value="PAS-like_dom_sf"/>
</dbReference>
<comment type="caution">
    <text evidence="10">The sequence shown here is derived from an EMBL/GenBank/DDBJ whole genome shotgun (WGS) entry which is preliminary data.</text>
</comment>
<keyword evidence="1 3" id="KW-0807">Transducer</keyword>
<evidence type="ECO:0000313" key="10">
    <source>
        <dbReference type="EMBL" id="TDU25939.1"/>
    </source>
</evidence>
<evidence type="ECO:0000259" key="6">
    <source>
        <dbReference type="PROSITE" id="PS50111"/>
    </source>
</evidence>
<dbReference type="GO" id="GO:0007165">
    <property type="term" value="P:signal transduction"/>
    <property type="evidence" value="ECO:0007669"/>
    <property type="project" value="UniProtKB-KW"/>
</dbReference>
<evidence type="ECO:0000313" key="11">
    <source>
        <dbReference type="Proteomes" id="UP000295341"/>
    </source>
</evidence>
<feature type="coiled-coil region" evidence="4">
    <location>
        <begin position="478"/>
        <end position="515"/>
    </location>
</feature>
<feature type="domain" description="PAC" evidence="8">
    <location>
        <begin position="117"/>
        <end position="169"/>
    </location>
</feature>
<dbReference type="PANTHER" id="PTHR24422">
    <property type="entry name" value="CHEMOTAXIS PROTEIN METHYLTRANSFERASE"/>
    <property type="match status" value="1"/>
</dbReference>
<dbReference type="EMBL" id="SOBT01000011">
    <property type="protein sequence ID" value="TDU25939.1"/>
    <property type="molecule type" value="Genomic_DNA"/>
</dbReference>
<evidence type="ECO:0000256" key="3">
    <source>
        <dbReference type="PROSITE-ProRule" id="PRU00284"/>
    </source>
</evidence>
<feature type="domain" description="PAS" evidence="7">
    <location>
        <begin position="58"/>
        <end position="88"/>
    </location>
</feature>
<dbReference type="PROSITE" id="PS50113">
    <property type="entry name" value="PAC"/>
    <property type="match status" value="2"/>
</dbReference>
<dbReference type="Gene3D" id="1.10.287.950">
    <property type="entry name" value="Methyl-accepting chemotaxis protein"/>
    <property type="match status" value="1"/>
</dbReference>
<dbReference type="SUPFAM" id="SSF58104">
    <property type="entry name" value="Methyl-accepting chemotaxis protein (MCP) signaling domain"/>
    <property type="match status" value="1"/>
</dbReference>
<evidence type="ECO:0000256" key="2">
    <source>
        <dbReference type="ARBA" id="ARBA00029447"/>
    </source>
</evidence>
<dbReference type="SMART" id="SM00091">
    <property type="entry name" value="PAS"/>
    <property type="match status" value="3"/>
</dbReference>
<feature type="region of interest" description="Disordered" evidence="5">
    <location>
        <begin position="1"/>
        <end position="25"/>
    </location>
</feature>
<proteinExistence type="inferred from homology"/>
<evidence type="ECO:0000259" key="9">
    <source>
        <dbReference type="PROSITE" id="PS50885"/>
    </source>
</evidence>
<sequence length="561" mass="61937">MKAKSPAKKIVSRKKKPSAKLVNRSKVPTALASRSDAAALERANLEGQIAAINRSQAVIEFTLDGRIVHANENFCSALGYSLEEIKGQHHSMFADPVYRASPEYKAFWEKLGRGEFDAGQYKRVAKGGREIWIQASYNPIFDRYGKPFKVVKYATDITAQKLQTADYSGQLAAISKAQAVIEFSMDGKIINANENFCAALGYSLDEIKGQHHSLFADPQYRASVEYRVFWEKLGRGEFDAGQYKRIAKGGREIWIQASYNPIFDMNGKPFKVVKYASEITAQKLQAADSAGQLEAIGKAQAIIEFTMDGKILNANENFLKTLGYSLPEIKGQHHSMFAESAYRLSPEYRAFWEKLGRGEFDAGQYKRIGKGGREIWIQASYNPIFDMNGKPFKVVKYATDITEQKQAINEVQRVLSALSQGDLTEQMSGNYTGDFLRMKDDANATVEQLTQIISQIKTATATINTAAKEISSGNTDLSARTEQQAASLEETASSMEELTSTVKQNAENAKQANQLAMGASEVARKGGQVVSEVVTTMSAINESSKKIVDIISVIDGIAFQT</sequence>
<evidence type="ECO:0000256" key="5">
    <source>
        <dbReference type="SAM" id="MobiDB-lite"/>
    </source>
</evidence>
<evidence type="ECO:0000256" key="4">
    <source>
        <dbReference type="SAM" id="Coils"/>
    </source>
</evidence>
<dbReference type="InterPro" id="IPR000700">
    <property type="entry name" value="PAS-assoc_C"/>
</dbReference>
<dbReference type="SMART" id="SM00086">
    <property type="entry name" value="PAC"/>
    <property type="match status" value="3"/>
</dbReference>
<accession>A0A4R7NYK2</accession>
<dbReference type="Pfam" id="PF00015">
    <property type="entry name" value="MCPsignal"/>
    <property type="match status" value="1"/>
</dbReference>
<dbReference type="RefSeq" id="WP_281280210.1">
    <property type="nucleotide sequence ID" value="NZ_SOBT01000011.1"/>
</dbReference>
<dbReference type="Proteomes" id="UP000295341">
    <property type="component" value="Unassembled WGS sequence"/>
</dbReference>
<dbReference type="InterPro" id="IPR003660">
    <property type="entry name" value="HAMP_dom"/>
</dbReference>
<reference evidence="10 11" key="1">
    <citation type="submission" date="2019-03" db="EMBL/GenBank/DDBJ databases">
        <title>Genomic Encyclopedia of Type Strains, Phase IV (KMG-IV): sequencing the most valuable type-strain genomes for metagenomic binning, comparative biology and taxonomic classification.</title>
        <authorList>
            <person name="Goeker M."/>
        </authorList>
    </citation>
    <scope>NUCLEOTIDE SEQUENCE [LARGE SCALE GENOMIC DNA]</scope>
    <source>
        <strain evidence="10 11">DSM 26377</strain>
    </source>
</reference>
<feature type="non-terminal residue" evidence="10">
    <location>
        <position position="561"/>
    </location>
</feature>
<keyword evidence="11" id="KW-1185">Reference proteome</keyword>
<name>A0A4R7NYK2_9GAMM</name>
<dbReference type="PRINTS" id="PR00260">
    <property type="entry name" value="CHEMTRNSDUCR"/>
</dbReference>
<dbReference type="CDD" id="cd00130">
    <property type="entry name" value="PAS"/>
    <property type="match status" value="3"/>
</dbReference>
<dbReference type="InterPro" id="IPR004089">
    <property type="entry name" value="MCPsignal_dom"/>
</dbReference>
<dbReference type="PROSITE" id="PS50111">
    <property type="entry name" value="CHEMOTAXIS_TRANSDUC_2"/>
    <property type="match status" value="1"/>
</dbReference>
<dbReference type="GO" id="GO:0016020">
    <property type="term" value="C:membrane"/>
    <property type="evidence" value="ECO:0007669"/>
    <property type="project" value="InterPro"/>
</dbReference>